<proteinExistence type="predicted"/>
<evidence type="ECO:0000259" key="1">
    <source>
        <dbReference type="PROSITE" id="PS51819"/>
    </source>
</evidence>
<sequence>MTHGALHHVELWVPDVTRAEATIGWLLRELGWVEYQRWSAGVSWRLGPTYVVVERSPAMGSGPHERTRPGLNHLALHVGGVEAVEALVVGARERGWVLMFADRHPHAGGPEHYAAYLENEDGFEVELVATTGE</sequence>
<dbReference type="InterPro" id="IPR037523">
    <property type="entry name" value="VOC_core"/>
</dbReference>
<name>A0A9X3A4N1_9PSEU</name>
<keyword evidence="3" id="KW-1185">Reference proteome</keyword>
<reference evidence="2" key="1">
    <citation type="submission" date="2022-08" db="EMBL/GenBank/DDBJ databases">
        <authorList>
            <person name="Tistechok S."/>
            <person name="Samborskyy M."/>
            <person name="Roman I."/>
        </authorList>
    </citation>
    <scope>NUCLEOTIDE SEQUENCE</scope>
    <source>
        <strain evidence="2">DSM 103496</strain>
    </source>
</reference>
<organism evidence="2 3">
    <name type="scientific">Umezawaea endophytica</name>
    <dbReference type="NCBI Taxonomy" id="1654476"/>
    <lineage>
        <taxon>Bacteria</taxon>
        <taxon>Bacillati</taxon>
        <taxon>Actinomycetota</taxon>
        <taxon>Actinomycetes</taxon>
        <taxon>Pseudonocardiales</taxon>
        <taxon>Pseudonocardiaceae</taxon>
        <taxon>Umezawaea</taxon>
    </lineage>
</organism>
<gene>
    <name evidence="2" type="ORF">NZH93_31675</name>
</gene>
<comment type="caution">
    <text evidence="2">The sequence shown here is derived from an EMBL/GenBank/DDBJ whole genome shotgun (WGS) entry which is preliminary data.</text>
</comment>
<dbReference type="PANTHER" id="PTHR36113">
    <property type="entry name" value="LYASE, PUTATIVE-RELATED-RELATED"/>
    <property type="match status" value="1"/>
</dbReference>
<dbReference type="AlphaFoldDB" id="A0A9X3A4N1"/>
<dbReference type="SUPFAM" id="SSF54593">
    <property type="entry name" value="Glyoxalase/Bleomycin resistance protein/Dihydroxybiphenyl dioxygenase"/>
    <property type="match status" value="1"/>
</dbReference>
<accession>A0A9X3A4N1</accession>
<dbReference type="RefSeq" id="WP_259626930.1">
    <property type="nucleotide sequence ID" value="NZ_JANYMP010000018.1"/>
</dbReference>
<dbReference type="EMBL" id="JANYMP010000018">
    <property type="protein sequence ID" value="MCS7481438.1"/>
    <property type="molecule type" value="Genomic_DNA"/>
</dbReference>
<evidence type="ECO:0000313" key="2">
    <source>
        <dbReference type="EMBL" id="MCS7481438.1"/>
    </source>
</evidence>
<dbReference type="PROSITE" id="PS51819">
    <property type="entry name" value="VOC"/>
    <property type="match status" value="1"/>
</dbReference>
<evidence type="ECO:0000313" key="3">
    <source>
        <dbReference type="Proteomes" id="UP001141259"/>
    </source>
</evidence>
<dbReference type="InterPro" id="IPR029068">
    <property type="entry name" value="Glyas_Bleomycin-R_OHBP_Dase"/>
</dbReference>
<dbReference type="Pfam" id="PF13669">
    <property type="entry name" value="Glyoxalase_4"/>
    <property type="match status" value="1"/>
</dbReference>
<dbReference type="PANTHER" id="PTHR36113:SF6">
    <property type="entry name" value="FOSFOMYCIN RESISTANCE PROTEIN FOSX"/>
    <property type="match status" value="1"/>
</dbReference>
<dbReference type="InterPro" id="IPR051332">
    <property type="entry name" value="Fosfomycin_Res_Enzymes"/>
</dbReference>
<dbReference type="Gene3D" id="3.10.180.10">
    <property type="entry name" value="2,3-Dihydroxybiphenyl 1,2-Dioxygenase, domain 1"/>
    <property type="match status" value="1"/>
</dbReference>
<dbReference type="Proteomes" id="UP001141259">
    <property type="component" value="Unassembled WGS sequence"/>
</dbReference>
<feature type="domain" description="VOC" evidence="1">
    <location>
        <begin position="5"/>
        <end position="130"/>
    </location>
</feature>
<protein>
    <submittedName>
        <fullName evidence="2">VOC family protein</fullName>
    </submittedName>
</protein>